<name>A0A061FJB2_THECC</name>
<dbReference type="EMBL" id="CM001886">
    <property type="protein sequence ID" value="EOY16737.1"/>
    <property type="molecule type" value="Genomic_DNA"/>
</dbReference>
<reference evidence="1 2" key="1">
    <citation type="journal article" date="2013" name="Genome Biol.">
        <title>The genome sequence of the most widely cultivated cacao type and its use to identify candidate genes regulating pod color.</title>
        <authorList>
            <person name="Motamayor J.C."/>
            <person name="Mockaitis K."/>
            <person name="Schmutz J."/>
            <person name="Haiminen N."/>
            <person name="Iii D.L."/>
            <person name="Cornejo O."/>
            <person name="Findley S.D."/>
            <person name="Zheng P."/>
            <person name="Utro F."/>
            <person name="Royaert S."/>
            <person name="Saski C."/>
            <person name="Jenkins J."/>
            <person name="Podicheti R."/>
            <person name="Zhao M."/>
            <person name="Scheffler B.E."/>
            <person name="Stack J.C."/>
            <person name="Feltus F.A."/>
            <person name="Mustiga G.M."/>
            <person name="Amores F."/>
            <person name="Phillips W."/>
            <person name="Marelli J.P."/>
            <person name="May G.D."/>
            <person name="Shapiro H."/>
            <person name="Ma J."/>
            <person name="Bustamante C.D."/>
            <person name="Schnell R.J."/>
            <person name="Main D."/>
            <person name="Gilbert D."/>
            <person name="Parida L."/>
            <person name="Kuhn D.N."/>
        </authorList>
    </citation>
    <scope>NUCLEOTIDE SEQUENCE [LARGE SCALE GENOMIC DNA]</scope>
    <source>
        <strain evidence="2">cv. Matina 1-6</strain>
    </source>
</reference>
<sequence length="295" mass="33376">MEANSTGDPLTRVDNVKENDPVRVGIKHGGLGMDNVPYDNSSNMFLASEELDDEDQEFDDLDSNDDFIKDVLMVFRVEFGFCGMQTLLKSKILDPFQRWQLYSMNGLLASNVKLFTKRRILAEGMVNYELMQVVVMILPRPLFMRSEIVGLIGINEMLDLISWGIIFVHIIRPRMGNGCPICFLNKLSSNLPSNAKCFVFIPRWMLLHQNRFTTANARSKAVGELLIVLMISINGMGWDPHRMISCQNQSLTLQGPQPGQTCAHLFASYLDLDPESFIKLKHSKKVRATSLATKL</sequence>
<protein>
    <submittedName>
        <fullName evidence="1">Uncharacterized protein</fullName>
    </submittedName>
</protein>
<dbReference type="InParanoid" id="A0A061FJB2"/>
<dbReference type="Gramene" id="EOY16737">
    <property type="protein sequence ID" value="EOY16737"/>
    <property type="gene ID" value="TCM_035618"/>
</dbReference>
<gene>
    <name evidence="1" type="ORF">TCM_035618</name>
</gene>
<dbReference type="AlphaFoldDB" id="A0A061FJB2"/>
<organism evidence="1 2">
    <name type="scientific">Theobroma cacao</name>
    <name type="common">Cacao</name>
    <name type="synonym">Cocoa</name>
    <dbReference type="NCBI Taxonomy" id="3641"/>
    <lineage>
        <taxon>Eukaryota</taxon>
        <taxon>Viridiplantae</taxon>
        <taxon>Streptophyta</taxon>
        <taxon>Embryophyta</taxon>
        <taxon>Tracheophyta</taxon>
        <taxon>Spermatophyta</taxon>
        <taxon>Magnoliopsida</taxon>
        <taxon>eudicotyledons</taxon>
        <taxon>Gunneridae</taxon>
        <taxon>Pentapetalae</taxon>
        <taxon>rosids</taxon>
        <taxon>malvids</taxon>
        <taxon>Malvales</taxon>
        <taxon>Malvaceae</taxon>
        <taxon>Byttnerioideae</taxon>
        <taxon>Theobroma</taxon>
    </lineage>
</organism>
<dbReference type="Proteomes" id="UP000026915">
    <property type="component" value="Chromosome 8"/>
</dbReference>
<evidence type="ECO:0000313" key="2">
    <source>
        <dbReference type="Proteomes" id="UP000026915"/>
    </source>
</evidence>
<dbReference type="HOGENOM" id="CLU_944637_0_0_1"/>
<evidence type="ECO:0000313" key="1">
    <source>
        <dbReference type="EMBL" id="EOY16737.1"/>
    </source>
</evidence>
<keyword evidence="2" id="KW-1185">Reference proteome</keyword>
<accession>A0A061FJB2</accession>
<proteinExistence type="predicted"/>